<dbReference type="EMBL" id="JAULSR010000002">
    <property type="protein sequence ID" value="KAK0631100.1"/>
    <property type="molecule type" value="Genomic_DNA"/>
</dbReference>
<evidence type="ECO:0000256" key="1">
    <source>
        <dbReference type="SAM" id="MobiDB-lite"/>
    </source>
</evidence>
<evidence type="ECO:0000313" key="4">
    <source>
        <dbReference type="Proteomes" id="UP001174934"/>
    </source>
</evidence>
<name>A0AA40CAH0_9PEZI</name>
<dbReference type="AlphaFoldDB" id="A0AA40CAH0"/>
<keyword evidence="4" id="KW-1185">Reference proteome</keyword>
<dbReference type="PANTHER" id="PTHR35186">
    <property type="entry name" value="ANK_REP_REGION DOMAIN-CONTAINING PROTEIN"/>
    <property type="match status" value="1"/>
</dbReference>
<evidence type="ECO:0000259" key="2">
    <source>
        <dbReference type="Pfam" id="PF24476"/>
    </source>
</evidence>
<protein>
    <recommendedName>
        <fullName evidence="2">DUF7580 domain-containing protein</fullName>
    </recommendedName>
</protein>
<organism evidence="3 4">
    <name type="scientific">Bombardia bombarda</name>
    <dbReference type="NCBI Taxonomy" id="252184"/>
    <lineage>
        <taxon>Eukaryota</taxon>
        <taxon>Fungi</taxon>
        <taxon>Dikarya</taxon>
        <taxon>Ascomycota</taxon>
        <taxon>Pezizomycotina</taxon>
        <taxon>Sordariomycetes</taxon>
        <taxon>Sordariomycetidae</taxon>
        <taxon>Sordariales</taxon>
        <taxon>Lasiosphaeriaceae</taxon>
        <taxon>Bombardia</taxon>
    </lineage>
</organism>
<accession>A0AA40CAH0</accession>
<comment type="caution">
    <text evidence="3">The sequence shown here is derived from an EMBL/GenBank/DDBJ whole genome shotgun (WGS) entry which is preliminary data.</text>
</comment>
<gene>
    <name evidence="3" type="ORF">B0T17DRAFT_488289</name>
</gene>
<dbReference type="InterPro" id="IPR056002">
    <property type="entry name" value="DUF7580"/>
</dbReference>
<feature type="domain" description="DUF7580" evidence="2">
    <location>
        <begin position="221"/>
        <end position="583"/>
    </location>
</feature>
<feature type="compositionally biased region" description="Low complexity" evidence="1">
    <location>
        <begin position="338"/>
        <end position="355"/>
    </location>
</feature>
<evidence type="ECO:0000313" key="3">
    <source>
        <dbReference type="EMBL" id="KAK0631100.1"/>
    </source>
</evidence>
<sequence>MSGFEIAGAALGAFPLAIHALDQYREVAARLGLFFKIRLEYKKCRDDVHFHQLTFSRHLRQLLLPLVADDATIADLLSDPGGQKWKDPKIAELLETRLQESYGLYLEYIKGIRQVMDEINRELAVDTGSVQEKLASPSLTKSVSSNASRLKAAIGNKEGRAFQLYRVKFSNGETVRKRLFGELQEYNDKLERLLDSSDSETRLVTQRKALAEGVAIEAAICSFWIHARRLFKVLTSALDCPGPCQDHGANLVLQHRTSKKPEFQVTFTKAANLAVSSPNPILQWEIQRTKILESDEETAAAEMFKESVSILEDLPRSVPLHRQPRQIKSSFATKKESNTTGTSTSRSTATTMGSTPKPNLAHISNLCADLSQHQTWAQGSCCGYLLEAKSKRRYYVHPISRQHTTTQPSVTLDQILRGGVSLPRLSRTQRYNIALTLASSFLQLLGSPWLPTAAFHRTDILFIKDKPEYTSGFGQGLDNVLRLDQPLVHRQLWPVDSHVSKDGTEDEGDFRFADSLDQLGIMLLELCFGNGVLADQPYRQRWPAGANATEKAVFDVMAARDWQCRVNEEAGPDYAEAVAWCLGGNRSSGLDWWRRDMLSRVIQPLQRCRDYLTAGMRNE</sequence>
<proteinExistence type="predicted"/>
<dbReference type="PANTHER" id="PTHR35186:SF4">
    <property type="entry name" value="PRION-INHIBITION AND PROPAGATION HELO DOMAIN-CONTAINING PROTEIN"/>
    <property type="match status" value="1"/>
</dbReference>
<dbReference type="Pfam" id="PF24476">
    <property type="entry name" value="DUF7580"/>
    <property type="match status" value="1"/>
</dbReference>
<reference evidence="3" key="1">
    <citation type="submission" date="2023-06" db="EMBL/GenBank/DDBJ databases">
        <title>Genome-scale phylogeny and comparative genomics of the fungal order Sordariales.</title>
        <authorList>
            <consortium name="Lawrence Berkeley National Laboratory"/>
            <person name="Hensen N."/>
            <person name="Bonometti L."/>
            <person name="Westerberg I."/>
            <person name="Brannstrom I.O."/>
            <person name="Guillou S."/>
            <person name="Cros-Aarteil S."/>
            <person name="Calhoun S."/>
            <person name="Haridas S."/>
            <person name="Kuo A."/>
            <person name="Mondo S."/>
            <person name="Pangilinan J."/>
            <person name="Riley R."/>
            <person name="LaButti K."/>
            <person name="Andreopoulos B."/>
            <person name="Lipzen A."/>
            <person name="Chen C."/>
            <person name="Yanf M."/>
            <person name="Daum C."/>
            <person name="Ng V."/>
            <person name="Clum A."/>
            <person name="Steindorff A."/>
            <person name="Ohm R."/>
            <person name="Martin F."/>
            <person name="Silar P."/>
            <person name="Natvig D."/>
            <person name="Lalanne C."/>
            <person name="Gautier V."/>
            <person name="Ament-velasquez S.L."/>
            <person name="Kruys A."/>
            <person name="Hutchinson M.I."/>
            <person name="Powell A.J."/>
            <person name="Barry K."/>
            <person name="Miller A.N."/>
            <person name="Grigoriev I.V."/>
            <person name="Debuchy R."/>
            <person name="Gladieux P."/>
            <person name="Thoren M.H."/>
            <person name="Johannesson H."/>
        </authorList>
    </citation>
    <scope>NUCLEOTIDE SEQUENCE</scope>
    <source>
        <strain evidence="3">SMH3391-2</strain>
    </source>
</reference>
<dbReference type="Proteomes" id="UP001174934">
    <property type="component" value="Unassembled WGS sequence"/>
</dbReference>
<feature type="region of interest" description="Disordered" evidence="1">
    <location>
        <begin position="322"/>
        <end position="357"/>
    </location>
</feature>